<accession>A0A4R6TE48</accession>
<sequence length="101" mass="11792">MKSKAAIFFIVLFASIIVTPTVVTLMDKNQDLTIFLSLNEEEENTKEIKGLEMTIHPIENNNNSSFLYYRIQKKKNVRFQSKNYVSQYPKILTPPPEFFTI</sequence>
<name>A0A4R6TE48_9FLAO</name>
<dbReference type="OrthoDB" id="1203274at2"/>
<evidence type="ECO:0000313" key="2">
    <source>
        <dbReference type="Proteomes" id="UP000295390"/>
    </source>
</evidence>
<keyword evidence="2" id="KW-1185">Reference proteome</keyword>
<dbReference type="RefSeq" id="WP_133534971.1">
    <property type="nucleotide sequence ID" value="NZ_SNYH01000002.1"/>
</dbReference>
<organism evidence="1 2">
    <name type="scientific">Tenacibaculum caenipelagi</name>
    <dbReference type="NCBI Taxonomy" id="1325435"/>
    <lineage>
        <taxon>Bacteria</taxon>
        <taxon>Pseudomonadati</taxon>
        <taxon>Bacteroidota</taxon>
        <taxon>Flavobacteriia</taxon>
        <taxon>Flavobacteriales</taxon>
        <taxon>Flavobacteriaceae</taxon>
        <taxon>Tenacibaculum</taxon>
    </lineage>
</organism>
<reference evidence="1 2" key="1">
    <citation type="submission" date="2019-03" db="EMBL/GenBank/DDBJ databases">
        <title>Genomic Encyclopedia of Type Strains, Phase III (KMG-III): the genomes of soil and plant-associated and newly described type strains.</title>
        <authorList>
            <person name="Whitman W."/>
        </authorList>
    </citation>
    <scope>NUCLEOTIDE SEQUENCE [LARGE SCALE GENOMIC DNA]</scope>
    <source>
        <strain evidence="1 2">CECT 8283</strain>
    </source>
</reference>
<proteinExistence type="predicted"/>
<dbReference type="AlphaFoldDB" id="A0A4R6TE48"/>
<evidence type="ECO:0000313" key="1">
    <source>
        <dbReference type="EMBL" id="TDQ28427.1"/>
    </source>
</evidence>
<protein>
    <submittedName>
        <fullName evidence="1">Uncharacterized protein</fullName>
    </submittedName>
</protein>
<dbReference type="Proteomes" id="UP000295390">
    <property type="component" value="Unassembled WGS sequence"/>
</dbReference>
<dbReference type="EMBL" id="SNYH01000002">
    <property type="protein sequence ID" value="TDQ28427.1"/>
    <property type="molecule type" value="Genomic_DNA"/>
</dbReference>
<gene>
    <name evidence="1" type="ORF">DFQ07_0797</name>
</gene>
<comment type="caution">
    <text evidence="1">The sequence shown here is derived from an EMBL/GenBank/DDBJ whole genome shotgun (WGS) entry which is preliminary data.</text>
</comment>